<dbReference type="EMBL" id="BAAAFG010000012">
    <property type="protein sequence ID" value="GAA0871834.1"/>
    <property type="molecule type" value="Genomic_DNA"/>
</dbReference>
<dbReference type="InterPro" id="IPR011083">
    <property type="entry name" value="Phage_tail_collar_dom"/>
</dbReference>
<dbReference type="Gene3D" id="3.90.1340.10">
    <property type="entry name" value="Phage tail collar domain"/>
    <property type="match status" value="1"/>
</dbReference>
<dbReference type="Pfam" id="PF07484">
    <property type="entry name" value="Collar"/>
    <property type="match status" value="1"/>
</dbReference>
<evidence type="ECO:0000259" key="1">
    <source>
        <dbReference type="Pfam" id="PF07484"/>
    </source>
</evidence>
<dbReference type="Proteomes" id="UP001500507">
    <property type="component" value="Unassembled WGS sequence"/>
</dbReference>
<dbReference type="RefSeq" id="WP_343764615.1">
    <property type="nucleotide sequence ID" value="NZ_BAAAFG010000012.1"/>
</dbReference>
<comment type="caution">
    <text evidence="2">The sequence shown here is derived from an EMBL/GenBank/DDBJ whole genome shotgun (WGS) entry which is preliminary data.</text>
</comment>
<dbReference type="InterPro" id="IPR037053">
    <property type="entry name" value="Phage_tail_collar_dom_sf"/>
</dbReference>
<gene>
    <name evidence="2" type="ORF">GCM10009117_09800</name>
</gene>
<dbReference type="SUPFAM" id="SSF88874">
    <property type="entry name" value="Receptor-binding domain of short tail fibre protein gp12"/>
    <property type="match status" value="1"/>
</dbReference>
<proteinExistence type="predicted"/>
<protein>
    <recommendedName>
        <fullName evidence="1">Phage tail collar domain-containing protein</fullName>
    </recommendedName>
</protein>
<keyword evidence="3" id="KW-1185">Reference proteome</keyword>
<accession>A0ABN1MFJ6</accession>
<sequence length="605" mass="67670">MKTLRPIILCFSIFYTPLLFSQITSLEFDIPNNIGVYRISSIGDSPLQVYKSAFENKFYYQPALVIDWKDFKEQIDDCSNDNDNMIVGLSIDLVDVEIEAEIKGLLESKNYIVDEISPLLHTDFIVELKLGDNYVILNKLNSNTSTFTNYSSIGSLPSPYVARLEGSCKDLKDLYQERRFTNTIKGFLSSVGNIYTSDVITGFSILKSSNNIQKQLFGDEERIKYSKVSTKSKSRGWGVKLGPIKTGGGSGGATVSTDYKDKRIVSRDYLSSMIDENKASLQLVVNGNPSRTKSAVNKFSEILINYFKDVSLDIKKNKDGEWQAITKQGDYAILTPGAVDEILESKPDLSTNLQDLAEGSYDGVTVKKEDNDTYAYKDDIKWQFKGGDWIPSKVDMKIGSQTSFNAALEISIANFNEGDAKIVATPIIYPSDWHYQESNITDTQKTTSSPIGSILPYGGKSNSVPSYAWKLCNGDTLKIKEYPQLFKAIGFTWGKVSEDEFMLPDLQGQFLRGVDYSKQVDPDVLERKNANNEIGEVGSFQDDALKEHVHIGQTSKGGISAEHHKHYDRLGINKKYDDSGAVKNQKTSTESRPKNAYVNFIIRVK</sequence>
<name>A0ABN1MFJ6_9FLAO</name>
<reference evidence="2 3" key="1">
    <citation type="journal article" date="2019" name="Int. J. Syst. Evol. Microbiol.">
        <title>The Global Catalogue of Microorganisms (GCM) 10K type strain sequencing project: providing services to taxonomists for standard genome sequencing and annotation.</title>
        <authorList>
            <consortium name="The Broad Institute Genomics Platform"/>
            <consortium name="The Broad Institute Genome Sequencing Center for Infectious Disease"/>
            <person name="Wu L."/>
            <person name="Ma J."/>
        </authorList>
    </citation>
    <scope>NUCLEOTIDE SEQUENCE [LARGE SCALE GENOMIC DNA]</scope>
    <source>
        <strain evidence="2 3">JCM 16082</strain>
    </source>
</reference>
<evidence type="ECO:0000313" key="2">
    <source>
        <dbReference type="EMBL" id="GAA0871834.1"/>
    </source>
</evidence>
<evidence type="ECO:0000313" key="3">
    <source>
        <dbReference type="Proteomes" id="UP001500507"/>
    </source>
</evidence>
<feature type="domain" description="Phage tail collar" evidence="1">
    <location>
        <begin position="452"/>
        <end position="511"/>
    </location>
</feature>
<organism evidence="2 3">
    <name type="scientific">Gangjinia marincola</name>
    <dbReference type="NCBI Taxonomy" id="578463"/>
    <lineage>
        <taxon>Bacteria</taxon>
        <taxon>Pseudomonadati</taxon>
        <taxon>Bacteroidota</taxon>
        <taxon>Flavobacteriia</taxon>
        <taxon>Flavobacteriales</taxon>
        <taxon>Flavobacteriaceae</taxon>
        <taxon>Gangjinia</taxon>
    </lineage>
</organism>